<feature type="domain" description="Heterokaryon incompatibility" evidence="1">
    <location>
        <begin position="21"/>
        <end position="107"/>
    </location>
</feature>
<dbReference type="AlphaFoldDB" id="A0A9P8XVD2"/>
<reference evidence="3" key="1">
    <citation type="journal article" date="2021" name="Nat. Commun.">
        <title>Genetic determinants of endophytism in the Arabidopsis root mycobiome.</title>
        <authorList>
            <person name="Mesny F."/>
            <person name="Miyauchi S."/>
            <person name="Thiergart T."/>
            <person name="Pickel B."/>
            <person name="Atanasova L."/>
            <person name="Karlsson M."/>
            <person name="Huettel B."/>
            <person name="Barry K.W."/>
            <person name="Haridas S."/>
            <person name="Chen C."/>
            <person name="Bauer D."/>
            <person name="Andreopoulos W."/>
            <person name="Pangilinan J."/>
            <person name="LaButti K."/>
            <person name="Riley R."/>
            <person name="Lipzen A."/>
            <person name="Clum A."/>
            <person name="Drula E."/>
            <person name="Henrissat B."/>
            <person name="Kohler A."/>
            <person name="Grigoriev I.V."/>
            <person name="Martin F.M."/>
            <person name="Hacquard S."/>
        </authorList>
    </citation>
    <scope>NUCLEOTIDE SEQUENCE</scope>
    <source>
        <strain evidence="3">MPI-CAGE-CH-0230</strain>
    </source>
</reference>
<evidence type="ECO:0000259" key="1">
    <source>
        <dbReference type="Pfam" id="PF06985"/>
    </source>
</evidence>
<gene>
    <name evidence="3" type="ORF">B0I36DRAFT_254758</name>
</gene>
<evidence type="ECO:0000313" key="4">
    <source>
        <dbReference type="Proteomes" id="UP000756346"/>
    </source>
</evidence>
<dbReference type="RefSeq" id="XP_046005971.1">
    <property type="nucleotide sequence ID" value="XM_046150835.1"/>
</dbReference>
<sequence length="245" mass="28681">MRLVDTATEQLIQLVSPPSRYAILSHTWEEDEVLFQDFEKGRAHERKGYAKFRGAVKLARDECHRYIWIDSCCIDKSSSAELSEAINSMFTWYRKASICYVYLSDVSTFERHPNIRHQLNRSRWFLRSWTLQELIAAISVHFYSREWTWLGRKNDPTWTYALNELTGIPVEVLQYSEGYKNASVAQKMSWAANREATREEDISYSLFGIFDINMAPLYGEGGASAFRRLQEEIIRRHADDSILAW</sequence>
<dbReference type="InterPro" id="IPR058525">
    <property type="entry name" value="DUF8212"/>
</dbReference>
<evidence type="ECO:0000259" key="2">
    <source>
        <dbReference type="Pfam" id="PF26640"/>
    </source>
</evidence>
<dbReference type="Pfam" id="PF06985">
    <property type="entry name" value="HET"/>
    <property type="match status" value="1"/>
</dbReference>
<dbReference type="PANTHER" id="PTHR10622">
    <property type="entry name" value="HET DOMAIN-CONTAINING PROTEIN"/>
    <property type="match status" value="1"/>
</dbReference>
<protein>
    <submittedName>
        <fullName evidence="3">Heterokaryon incompatibility protein-domain-containing protein</fullName>
    </submittedName>
</protein>
<organism evidence="3 4">
    <name type="scientific">Microdochium trichocladiopsis</name>
    <dbReference type="NCBI Taxonomy" id="1682393"/>
    <lineage>
        <taxon>Eukaryota</taxon>
        <taxon>Fungi</taxon>
        <taxon>Dikarya</taxon>
        <taxon>Ascomycota</taxon>
        <taxon>Pezizomycotina</taxon>
        <taxon>Sordariomycetes</taxon>
        <taxon>Xylariomycetidae</taxon>
        <taxon>Xylariales</taxon>
        <taxon>Microdochiaceae</taxon>
        <taxon>Microdochium</taxon>
    </lineage>
</organism>
<comment type="caution">
    <text evidence="3">The sequence shown here is derived from an EMBL/GenBank/DDBJ whole genome shotgun (WGS) entry which is preliminary data.</text>
</comment>
<dbReference type="OrthoDB" id="674604at2759"/>
<keyword evidence="4" id="KW-1185">Reference proteome</keyword>
<evidence type="ECO:0000313" key="3">
    <source>
        <dbReference type="EMBL" id="KAH7016347.1"/>
    </source>
</evidence>
<dbReference type="EMBL" id="JAGTJQ010000012">
    <property type="protein sequence ID" value="KAH7016347.1"/>
    <property type="molecule type" value="Genomic_DNA"/>
</dbReference>
<feature type="domain" description="DUF8212" evidence="2">
    <location>
        <begin position="225"/>
        <end position="245"/>
    </location>
</feature>
<dbReference type="GeneID" id="70180381"/>
<accession>A0A9P8XVD2</accession>
<dbReference type="Pfam" id="PF26640">
    <property type="entry name" value="DUF8212"/>
    <property type="match status" value="1"/>
</dbReference>
<dbReference type="InterPro" id="IPR010730">
    <property type="entry name" value="HET"/>
</dbReference>
<proteinExistence type="predicted"/>
<name>A0A9P8XVD2_9PEZI</name>
<dbReference type="PANTHER" id="PTHR10622:SF10">
    <property type="entry name" value="HET DOMAIN-CONTAINING PROTEIN"/>
    <property type="match status" value="1"/>
</dbReference>
<feature type="non-terminal residue" evidence="3">
    <location>
        <position position="245"/>
    </location>
</feature>
<dbReference type="Proteomes" id="UP000756346">
    <property type="component" value="Unassembled WGS sequence"/>
</dbReference>